<comment type="caution">
    <text evidence="1">The sequence shown here is derived from an EMBL/GenBank/DDBJ whole genome shotgun (WGS) entry which is preliminary data.</text>
</comment>
<dbReference type="EMBL" id="ATHO01000147">
    <property type="protein sequence ID" value="EQB02244.1"/>
    <property type="molecule type" value="Genomic_DNA"/>
</dbReference>
<evidence type="ECO:0000313" key="1">
    <source>
        <dbReference type="EMBL" id="EQB02244.1"/>
    </source>
</evidence>
<dbReference type="AlphaFoldDB" id="T0HXG8"/>
<reference evidence="1 2" key="1">
    <citation type="journal article" date="2013" name="Genome Announc.">
        <title>Draft Genome Sequence of Sphingobium quisquiliarum Strain P25T, a Novel Hexachlorocyclohexane (HCH)-Degrading Bacterium Isolated from an HCH Dumpsite.</title>
        <authorList>
            <person name="Kumar Singh A."/>
            <person name="Sangwan N."/>
            <person name="Sharma A."/>
            <person name="Gupta V."/>
            <person name="Khurana J.P."/>
            <person name="Lal R."/>
        </authorList>
    </citation>
    <scope>NUCLEOTIDE SEQUENCE [LARGE SCALE GENOMIC DNA]</scope>
    <source>
        <strain evidence="1 2">P25</strain>
    </source>
</reference>
<sequence>MRRYFVSVLIGSIAGFRPPLSILTTVRPASRAGRRFSNRIHYFSLR</sequence>
<evidence type="ECO:0000313" key="2">
    <source>
        <dbReference type="Proteomes" id="UP000015525"/>
    </source>
</evidence>
<accession>T0HXG8</accession>
<proteinExistence type="predicted"/>
<dbReference type="Proteomes" id="UP000015525">
    <property type="component" value="Unassembled WGS sequence"/>
</dbReference>
<protein>
    <submittedName>
        <fullName evidence="1">Uncharacterized protein</fullName>
    </submittedName>
</protein>
<keyword evidence="2" id="KW-1185">Reference proteome</keyword>
<dbReference type="PATRIC" id="fig|1329909.3.peg.3259"/>
<name>T0HXG8_9SPHN</name>
<gene>
    <name evidence="1" type="ORF">L288_16925</name>
</gene>
<organism evidence="1 2">
    <name type="scientific">Sphingobium quisquiliarum P25</name>
    <dbReference type="NCBI Taxonomy" id="1329909"/>
    <lineage>
        <taxon>Bacteria</taxon>
        <taxon>Pseudomonadati</taxon>
        <taxon>Pseudomonadota</taxon>
        <taxon>Alphaproteobacteria</taxon>
        <taxon>Sphingomonadales</taxon>
        <taxon>Sphingomonadaceae</taxon>
        <taxon>Sphingobium</taxon>
    </lineage>
</organism>